<sequence length="83" mass="9755">MRVRIPALVAVGLILAPAAASAQYYGGDFDRRGGDVHVDRYHHGDHDDVVIHRPHRDYGDRAFYGERRYYGERRHHHHHHDDY</sequence>
<organism evidence="2">
    <name type="scientific">Methylobacterium bullatum</name>
    <dbReference type="NCBI Taxonomy" id="570505"/>
    <lineage>
        <taxon>Bacteria</taxon>
        <taxon>Pseudomonadati</taxon>
        <taxon>Pseudomonadota</taxon>
        <taxon>Alphaproteobacteria</taxon>
        <taxon>Hyphomicrobiales</taxon>
        <taxon>Methylobacteriaceae</taxon>
        <taxon>Methylobacterium</taxon>
    </lineage>
</organism>
<feature type="chain" id="PRO_5044628351" evidence="1">
    <location>
        <begin position="23"/>
        <end position="83"/>
    </location>
</feature>
<evidence type="ECO:0000313" key="3">
    <source>
        <dbReference type="EMBL" id="GJD41972.1"/>
    </source>
</evidence>
<feature type="signal peptide" evidence="1">
    <location>
        <begin position="1"/>
        <end position="22"/>
    </location>
</feature>
<evidence type="ECO:0000313" key="2">
    <source>
        <dbReference type="EMBL" id="CAA2104662.1"/>
    </source>
</evidence>
<keyword evidence="1" id="KW-0732">Signal</keyword>
<protein>
    <submittedName>
        <fullName evidence="2">Uncharacterized protein</fullName>
    </submittedName>
</protein>
<evidence type="ECO:0000256" key="1">
    <source>
        <dbReference type="SAM" id="SignalP"/>
    </source>
</evidence>
<reference evidence="3" key="1">
    <citation type="journal article" date="2016" name="Front. Microbiol.">
        <title>Genome Sequence of the Piezophilic, Mesophilic Sulfate-Reducing Bacterium Desulfovibrio indicus J2T.</title>
        <authorList>
            <person name="Cao J."/>
            <person name="Maignien L."/>
            <person name="Shao Z."/>
            <person name="Alain K."/>
            <person name="Jebbar M."/>
        </authorList>
    </citation>
    <scope>NUCLEOTIDE SEQUENCE</scope>
    <source>
        <strain evidence="3">DSM 21893</strain>
    </source>
</reference>
<dbReference type="Proteomes" id="UP001055307">
    <property type="component" value="Unassembled WGS sequence"/>
</dbReference>
<dbReference type="EMBL" id="BPQF01000035">
    <property type="protein sequence ID" value="GJD41972.1"/>
    <property type="molecule type" value="Genomic_DNA"/>
</dbReference>
<proteinExistence type="predicted"/>
<dbReference type="EMBL" id="LR743504">
    <property type="protein sequence ID" value="CAA2104662.1"/>
    <property type="molecule type" value="Genomic_DNA"/>
</dbReference>
<dbReference type="AlphaFoldDB" id="A0A679J0G7"/>
<evidence type="ECO:0000313" key="4">
    <source>
        <dbReference type="Proteomes" id="UP001055307"/>
    </source>
</evidence>
<dbReference type="RefSeq" id="WP_192216543.1">
    <property type="nucleotide sequence ID" value="NZ_BPQF01000035.1"/>
</dbReference>
<accession>A0A679J0G7</accession>
<keyword evidence="4" id="KW-1185">Reference proteome</keyword>
<reference evidence="3" key="3">
    <citation type="submission" date="2021-08" db="EMBL/GenBank/DDBJ databases">
        <authorList>
            <person name="Tani A."/>
            <person name="Ola A."/>
            <person name="Ogura Y."/>
            <person name="Katsura K."/>
            <person name="Hayashi T."/>
        </authorList>
    </citation>
    <scope>NUCLEOTIDE SEQUENCE</scope>
    <source>
        <strain evidence="3">DSM 21893</strain>
    </source>
</reference>
<reference evidence="2" key="2">
    <citation type="submission" date="2019-12" db="EMBL/GenBank/DDBJ databases">
        <authorList>
            <person name="Cremers G."/>
        </authorList>
    </citation>
    <scope>NUCLEOTIDE SEQUENCE</scope>
    <source>
        <strain evidence="2">Mbul1</strain>
    </source>
</reference>
<gene>
    <name evidence="2" type="ORF">MBUL_02811</name>
    <name evidence="3" type="ORF">OICFNHDK_4463</name>
</gene>
<name>A0A679J0G7_9HYPH</name>